<feature type="region of interest" description="Disordered" evidence="1">
    <location>
        <begin position="60"/>
        <end position="105"/>
    </location>
</feature>
<organism evidence="2">
    <name type="scientific">uncultured Caudovirales phage</name>
    <dbReference type="NCBI Taxonomy" id="2100421"/>
    <lineage>
        <taxon>Viruses</taxon>
        <taxon>Duplodnaviria</taxon>
        <taxon>Heunggongvirae</taxon>
        <taxon>Uroviricota</taxon>
        <taxon>Caudoviricetes</taxon>
        <taxon>Peduoviridae</taxon>
        <taxon>Maltschvirus</taxon>
        <taxon>Maltschvirus maltsch</taxon>
    </lineage>
</organism>
<evidence type="ECO:0000256" key="1">
    <source>
        <dbReference type="SAM" id="MobiDB-lite"/>
    </source>
</evidence>
<name>A0A6J5KPT4_9CAUD</name>
<reference evidence="2" key="1">
    <citation type="submission" date="2020-04" db="EMBL/GenBank/DDBJ databases">
        <authorList>
            <person name="Chiriac C."/>
            <person name="Salcher M."/>
            <person name="Ghai R."/>
            <person name="Kavagutti S V."/>
        </authorList>
    </citation>
    <scope>NUCLEOTIDE SEQUENCE</scope>
</reference>
<accession>A0A6J5KPT4</accession>
<gene>
    <name evidence="2" type="ORF">UFOVP49_166</name>
</gene>
<proteinExistence type="predicted"/>
<sequence length="171" mass="19437">MGGLDDPSNLIELTVEEHALAHKKLYEKYNKPEDYAAWQGLSGMMGKQQIISYMQSEATKRKNKKEVENGTHPFLGERNPSRRKVKNGTHHFQQNIGNRPGDEAQRKMVADGTHQWLTPEHADKVGKRSKSLIADKKHPFGKLVKCPNCNKEGQLSAMKRWHFVNCSIAAF</sequence>
<evidence type="ECO:0000313" key="2">
    <source>
        <dbReference type="EMBL" id="CAB4124328.1"/>
    </source>
</evidence>
<dbReference type="EMBL" id="LR796178">
    <property type="protein sequence ID" value="CAB4124328.1"/>
    <property type="molecule type" value="Genomic_DNA"/>
</dbReference>
<protein>
    <submittedName>
        <fullName evidence="2">Uncharacterized protein</fullName>
    </submittedName>
</protein>